<comment type="caution">
    <text evidence="2">The sequence shown here is derived from an EMBL/GenBank/DDBJ whole genome shotgun (WGS) entry which is preliminary data.</text>
</comment>
<gene>
    <name evidence="2" type="ORF">O181_047189</name>
</gene>
<evidence type="ECO:0000313" key="3">
    <source>
        <dbReference type="Proteomes" id="UP000765509"/>
    </source>
</evidence>
<feature type="compositionally biased region" description="Basic and acidic residues" evidence="1">
    <location>
        <begin position="127"/>
        <end position="138"/>
    </location>
</feature>
<feature type="compositionally biased region" description="Polar residues" evidence="1">
    <location>
        <begin position="26"/>
        <end position="41"/>
    </location>
</feature>
<feature type="compositionally biased region" description="Polar residues" evidence="1">
    <location>
        <begin position="63"/>
        <end position="75"/>
    </location>
</feature>
<proteinExistence type="predicted"/>
<feature type="compositionally biased region" description="Polar residues" evidence="1">
    <location>
        <begin position="167"/>
        <end position="189"/>
    </location>
</feature>
<evidence type="ECO:0000313" key="2">
    <source>
        <dbReference type="EMBL" id="MBW0507474.1"/>
    </source>
</evidence>
<organism evidence="2 3">
    <name type="scientific">Austropuccinia psidii MF-1</name>
    <dbReference type="NCBI Taxonomy" id="1389203"/>
    <lineage>
        <taxon>Eukaryota</taxon>
        <taxon>Fungi</taxon>
        <taxon>Dikarya</taxon>
        <taxon>Basidiomycota</taxon>
        <taxon>Pucciniomycotina</taxon>
        <taxon>Pucciniomycetes</taxon>
        <taxon>Pucciniales</taxon>
        <taxon>Sphaerophragmiaceae</taxon>
        <taxon>Austropuccinia</taxon>
    </lineage>
</organism>
<feature type="region of interest" description="Disordered" evidence="1">
    <location>
        <begin position="127"/>
        <end position="198"/>
    </location>
</feature>
<feature type="region of interest" description="Disordered" evidence="1">
    <location>
        <begin position="1"/>
        <end position="41"/>
    </location>
</feature>
<protein>
    <submittedName>
        <fullName evidence="2">Uncharacterized protein</fullName>
    </submittedName>
</protein>
<feature type="compositionally biased region" description="Polar residues" evidence="1">
    <location>
        <begin position="1"/>
        <end position="19"/>
    </location>
</feature>
<name>A0A9Q3HLV5_9BASI</name>
<reference evidence="2" key="1">
    <citation type="submission" date="2021-03" db="EMBL/GenBank/DDBJ databases">
        <title>Draft genome sequence of rust myrtle Austropuccinia psidii MF-1, a brazilian biotype.</title>
        <authorList>
            <person name="Quecine M.C."/>
            <person name="Pachon D.M.R."/>
            <person name="Bonatelli M.L."/>
            <person name="Correr F.H."/>
            <person name="Franceschini L.M."/>
            <person name="Leite T.F."/>
            <person name="Margarido G.R.A."/>
            <person name="Almeida C.A."/>
            <person name="Ferrarezi J.A."/>
            <person name="Labate C.A."/>
        </authorList>
    </citation>
    <scope>NUCLEOTIDE SEQUENCE</scope>
    <source>
        <strain evidence="2">MF-1</strain>
    </source>
</reference>
<feature type="compositionally biased region" description="Polar residues" evidence="1">
    <location>
        <begin position="140"/>
        <end position="160"/>
    </location>
</feature>
<sequence length="321" mass="35177">MPSTRSGASCNPSSSSQTGYRCDYGRSQSVTEGKGSVNGSQTAKLCYSEADNTFLPSKRADTATRSLSGNIQSQPEGLKKSISAQRVPDLFRSVKKLLQFLPDCEKIPGSSQHLKVTQWMASIDGKEKHDAFNSRMEVKQPSTTQASAQNSPGSQKQQFQCEKEATSSEQGQRKSTSYNTLQPGLQSPKDSAGCHGKCISDGQNNSGISEKGGSQIKISGMISDILDGNPNLYIAINDVKNNISDEYLSICNNFKTNNSSMSQMNELLMCFEKVLRAIKTFNNDNSFGIKLNENSAIIKELTDKYYKSNIDDIIETRIKKP</sequence>
<accession>A0A9Q3HLV5</accession>
<evidence type="ECO:0000256" key="1">
    <source>
        <dbReference type="SAM" id="MobiDB-lite"/>
    </source>
</evidence>
<dbReference type="Proteomes" id="UP000765509">
    <property type="component" value="Unassembled WGS sequence"/>
</dbReference>
<feature type="region of interest" description="Disordered" evidence="1">
    <location>
        <begin position="57"/>
        <end position="80"/>
    </location>
</feature>
<dbReference type="EMBL" id="AVOT02019731">
    <property type="protein sequence ID" value="MBW0507474.1"/>
    <property type="molecule type" value="Genomic_DNA"/>
</dbReference>
<dbReference type="AlphaFoldDB" id="A0A9Q3HLV5"/>
<keyword evidence="3" id="KW-1185">Reference proteome</keyword>